<evidence type="ECO:0000259" key="4">
    <source>
        <dbReference type="Pfam" id="PF00725"/>
    </source>
</evidence>
<proteinExistence type="inferred from homology"/>
<accession>A0ABS8N5J0</accession>
<reference evidence="6" key="1">
    <citation type="submission" date="2021-11" db="EMBL/GenBank/DDBJ databases">
        <authorList>
            <person name="Qingchun L."/>
            <person name="Dong Z."/>
            <person name="Zongwei Q."/>
            <person name="Jia Z."/>
            <person name="Duotao L."/>
        </authorList>
    </citation>
    <scope>NUCLEOTIDE SEQUENCE</scope>
    <source>
        <strain evidence="6">WLY-B-L2</strain>
    </source>
</reference>
<dbReference type="Pfam" id="PF02737">
    <property type="entry name" value="3HCDH_N"/>
    <property type="match status" value="1"/>
</dbReference>
<dbReference type="Proteomes" id="UP001165422">
    <property type="component" value="Unassembled WGS sequence"/>
</dbReference>
<dbReference type="RefSeq" id="WP_229981200.1">
    <property type="nucleotide sequence ID" value="NZ_JAJJPB010000005.1"/>
</dbReference>
<keyword evidence="3" id="KW-0560">Oxidoreductase</keyword>
<evidence type="ECO:0000259" key="5">
    <source>
        <dbReference type="Pfam" id="PF02737"/>
    </source>
</evidence>
<dbReference type="InterPro" id="IPR006108">
    <property type="entry name" value="3HC_DH_C"/>
</dbReference>
<comment type="pathway">
    <text evidence="1">Lipid metabolism; butanoate metabolism.</text>
</comment>
<dbReference type="InterPro" id="IPR013328">
    <property type="entry name" value="6PGD_dom2"/>
</dbReference>
<protein>
    <submittedName>
        <fullName evidence="6">3-hydroxyacyl-CoA dehydrogenase family protein</fullName>
    </submittedName>
</protein>
<dbReference type="InterPro" id="IPR006180">
    <property type="entry name" value="3-OHacyl-CoA_DH_CS"/>
</dbReference>
<dbReference type="PANTHER" id="PTHR48075">
    <property type="entry name" value="3-HYDROXYACYL-COA DEHYDROGENASE FAMILY PROTEIN"/>
    <property type="match status" value="1"/>
</dbReference>
<dbReference type="InterPro" id="IPR006176">
    <property type="entry name" value="3-OHacyl-CoA_DH_NAD-bd"/>
</dbReference>
<organism evidence="6 7">
    <name type="scientific">Clostridium aromativorans</name>
    <dbReference type="NCBI Taxonomy" id="2836848"/>
    <lineage>
        <taxon>Bacteria</taxon>
        <taxon>Bacillati</taxon>
        <taxon>Bacillota</taxon>
        <taxon>Clostridia</taxon>
        <taxon>Eubacteriales</taxon>
        <taxon>Clostridiaceae</taxon>
        <taxon>Clostridium</taxon>
    </lineage>
</organism>
<evidence type="ECO:0000256" key="1">
    <source>
        <dbReference type="ARBA" id="ARBA00005086"/>
    </source>
</evidence>
<dbReference type="EMBL" id="JAJJPB010000005">
    <property type="protein sequence ID" value="MCC9294419.1"/>
    <property type="molecule type" value="Genomic_DNA"/>
</dbReference>
<dbReference type="Gene3D" id="3.40.50.720">
    <property type="entry name" value="NAD(P)-binding Rossmann-like Domain"/>
    <property type="match status" value="1"/>
</dbReference>
<dbReference type="PANTHER" id="PTHR48075:SF5">
    <property type="entry name" value="3-HYDROXYBUTYRYL-COA DEHYDROGENASE"/>
    <property type="match status" value="1"/>
</dbReference>
<sequence>MNIKKVAVVGAGTMGVQIAMRVAISGYKVSCYGIKNETIDEKKKAEAFSNDWFFKKITKGKMTEEAVAESKSNLKFTTDLAEAVKDADLVIEAVAEILDVKRSVLKQVDELTPEHTIFATNSSYIVSSKLCDVVAHPDKVLNLHFFNPALVMKLVEVVKGPHCSRETVETMVKFVESINKVPAIVNKEIYGFIVNRIFSAITKEACYIYDQGVASFEDIDKAVKYGLSHPMGPFELLDMTGIDLEFNVLTEKYKMTGNPSDKPSPAIVERYARGEYGRKAKKGFYQYK</sequence>
<comment type="similarity">
    <text evidence="2">Belongs to the 3-hydroxyacyl-CoA dehydrogenase family.</text>
</comment>
<evidence type="ECO:0000256" key="3">
    <source>
        <dbReference type="ARBA" id="ARBA00023002"/>
    </source>
</evidence>
<feature type="domain" description="3-hydroxyacyl-CoA dehydrogenase NAD binding" evidence="5">
    <location>
        <begin position="5"/>
        <end position="187"/>
    </location>
</feature>
<evidence type="ECO:0000256" key="2">
    <source>
        <dbReference type="ARBA" id="ARBA00009463"/>
    </source>
</evidence>
<evidence type="ECO:0000313" key="7">
    <source>
        <dbReference type="Proteomes" id="UP001165422"/>
    </source>
</evidence>
<dbReference type="Gene3D" id="1.10.1040.10">
    <property type="entry name" value="N-(1-d-carboxylethyl)-l-norvaline Dehydrogenase, domain 2"/>
    <property type="match status" value="1"/>
</dbReference>
<dbReference type="InterPro" id="IPR036291">
    <property type="entry name" value="NAD(P)-bd_dom_sf"/>
</dbReference>
<gene>
    <name evidence="6" type="ORF">LN736_06030</name>
</gene>
<feature type="domain" description="3-hydroxyacyl-CoA dehydrogenase C-terminal" evidence="4">
    <location>
        <begin position="191"/>
        <end position="287"/>
    </location>
</feature>
<dbReference type="PIRSF" id="PIRSF000105">
    <property type="entry name" value="HCDH"/>
    <property type="match status" value="1"/>
</dbReference>
<dbReference type="PROSITE" id="PS00067">
    <property type="entry name" value="3HCDH"/>
    <property type="match status" value="1"/>
</dbReference>
<dbReference type="InterPro" id="IPR022694">
    <property type="entry name" value="3-OHacyl-CoA_DH"/>
</dbReference>
<dbReference type="InterPro" id="IPR008927">
    <property type="entry name" value="6-PGluconate_DH-like_C_sf"/>
</dbReference>
<dbReference type="SUPFAM" id="SSF51735">
    <property type="entry name" value="NAD(P)-binding Rossmann-fold domains"/>
    <property type="match status" value="1"/>
</dbReference>
<name>A0ABS8N5J0_9CLOT</name>
<comment type="caution">
    <text evidence="6">The sequence shown here is derived from an EMBL/GenBank/DDBJ whole genome shotgun (WGS) entry which is preliminary data.</text>
</comment>
<evidence type="ECO:0000313" key="6">
    <source>
        <dbReference type="EMBL" id="MCC9294419.1"/>
    </source>
</evidence>
<dbReference type="Pfam" id="PF00725">
    <property type="entry name" value="3HCDH"/>
    <property type="match status" value="1"/>
</dbReference>
<dbReference type="SUPFAM" id="SSF48179">
    <property type="entry name" value="6-phosphogluconate dehydrogenase C-terminal domain-like"/>
    <property type="match status" value="1"/>
</dbReference>
<keyword evidence="7" id="KW-1185">Reference proteome</keyword>